<keyword evidence="4" id="KW-1185">Reference proteome</keyword>
<feature type="chain" id="PRO_5047219929" evidence="2">
    <location>
        <begin position="19"/>
        <end position="329"/>
    </location>
</feature>
<feature type="signal peptide" evidence="2">
    <location>
        <begin position="1"/>
        <end position="18"/>
    </location>
</feature>
<sequence>MRRTILLFALILASTAQAQALKDPQWAGWLDVGQTESLEKAAQARLASRPDDVQALAALALAQGDRLDNARLDAGVRTAESCIAKHADQAICYYALGSVQSLQALSGGAMKAISLAGKVKSNLQRALELDPTLFEARMGLVQFYLRVPGMVGGSVPKARELADDLNSRQPEQARLLRAMVAANDKNWAEEERELRAVKPGDDLPLKFAVREAWGQLGTDLMWAKQPDKAREIFNALQRDWPKHALGYYGMGRVEASLGHQDEAIRLYEKAATLDGADKLPIDHRLGQALADKGDKTGAQRALERFVANKRSNPANVKDARKLLEELGQG</sequence>
<keyword evidence="2" id="KW-0732">Signal</keyword>
<dbReference type="InterPro" id="IPR019734">
    <property type="entry name" value="TPR_rpt"/>
</dbReference>
<feature type="repeat" description="TPR" evidence="1">
    <location>
        <begin position="244"/>
        <end position="277"/>
    </location>
</feature>
<keyword evidence="1" id="KW-0802">TPR repeat</keyword>
<reference evidence="3 4" key="1">
    <citation type="submission" date="2023-11" db="EMBL/GenBank/DDBJ databases">
        <title>Paucibacter sp. nov., isolated from fresh soil in Korea.</title>
        <authorList>
            <person name="Le N.T.T."/>
        </authorList>
    </citation>
    <scope>NUCLEOTIDE SEQUENCE [LARGE SCALE GENOMIC DNA]</scope>
    <source>
        <strain evidence="3 4">R3-3</strain>
    </source>
</reference>
<gene>
    <name evidence="3" type="ORF">SNE35_16355</name>
</gene>
<name>A0ABU5DIF9_9BURK</name>
<comment type="caution">
    <text evidence="3">The sequence shown here is derived from an EMBL/GenBank/DDBJ whole genome shotgun (WGS) entry which is preliminary data.</text>
</comment>
<proteinExistence type="predicted"/>
<organism evidence="3 4">
    <name type="scientific">Roseateles agri</name>
    <dbReference type="NCBI Taxonomy" id="3098619"/>
    <lineage>
        <taxon>Bacteria</taxon>
        <taxon>Pseudomonadati</taxon>
        <taxon>Pseudomonadota</taxon>
        <taxon>Betaproteobacteria</taxon>
        <taxon>Burkholderiales</taxon>
        <taxon>Sphaerotilaceae</taxon>
        <taxon>Roseateles</taxon>
    </lineage>
</organism>
<dbReference type="Gene3D" id="1.25.40.10">
    <property type="entry name" value="Tetratricopeptide repeat domain"/>
    <property type="match status" value="2"/>
</dbReference>
<evidence type="ECO:0000256" key="2">
    <source>
        <dbReference type="SAM" id="SignalP"/>
    </source>
</evidence>
<dbReference type="InterPro" id="IPR011990">
    <property type="entry name" value="TPR-like_helical_dom_sf"/>
</dbReference>
<dbReference type="SMART" id="SM00028">
    <property type="entry name" value="TPR"/>
    <property type="match status" value="2"/>
</dbReference>
<evidence type="ECO:0000313" key="4">
    <source>
        <dbReference type="Proteomes" id="UP001285263"/>
    </source>
</evidence>
<dbReference type="Pfam" id="PF13181">
    <property type="entry name" value="TPR_8"/>
    <property type="match status" value="1"/>
</dbReference>
<evidence type="ECO:0000256" key="1">
    <source>
        <dbReference type="PROSITE-ProRule" id="PRU00339"/>
    </source>
</evidence>
<dbReference type="Proteomes" id="UP001285263">
    <property type="component" value="Unassembled WGS sequence"/>
</dbReference>
<dbReference type="PROSITE" id="PS50005">
    <property type="entry name" value="TPR"/>
    <property type="match status" value="1"/>
</dbReference>
<dbReference type="SUPFAM" id="SSF48452">
    <property type="entry name" value="TPR-like"/>
    <property type="match status" value="2"/>
</dbReference>
<accession>A0ABU5DIF9</accession>
<protein>
    <submittedName>
        <fullName evidence="3">Tetratricopeptide repeat protein</fullName>
    </submittedName>
</protein>
<evidence type="ECO:0000313" key="3">
    <source>
        <dbReference type="EMBL" id="MDY0746092.1"/>
    </source>
</evidence>
<dbReference type="RefSeq" id="WP_320423992.1">
    <property type="nucleotide sequence ID" value="NZ_JAXCLA010000005.1"/>
</dbReference>
<dbReference type="EMBL" id="JAXCLA010000005">
    <property type="protein sequence ID" value="MDY0746092.1"/>
    <property type="molecule type" value="Genomic_DNA"/>
</dbReference>